<feature type="domain" description="Rieske" evidence="10">
    <location>
        <begin position="9"/>
        <end position="106"/>
    </location>
</feature>
<gene>
    <name evidence="11" type="primary">aif1</name>
    <name evidence="11" type="ORF">CFO_g4197</name>
</gene>
<keyword evidence="12" id="KW-1185">Reference proteome</keyword>
<dbReference type="Pfam" id="PF07992">
    <property type="entry name" value="Pyr_redox_2"/>
    <property type="match status" value="1"/>
</dbReference>
<reference evidence="11 12" key="1">
    <citation type="submission" date="2015-04" db="EMBL/GenBank/DDBJ databases">
        <title>Genome sequence of Ceratocystis platani, a major pathogen of plane trees.</title>
        <authorList>
            <person name="Belbahri L."/>
        </authorList>
    </citation>
    <scope>NUCLEOTIDE SEQUENCE [LARGE SCALE GENOMIC DNA]</scope>
    <source>
        <strain evidence="11 12">CFO</strain>
    </source>
</reference>
<dbReference type="PANTHER" id="PTHR43557:SF2">
    <property type="entry name" value="RIESKE DOMAIN-CONTAINING PROTEIN-RELATED"/>
    <property type="match status" value="1"/>
</dbReference>
<dbReference type="PROSITE" id="PS51296">
    <property type="entry name" value="RIESKE"/>
    <property type="match status" value="1"/>
</dbReference>
<accession>A0A0F8AYM5</accession>
<dbReference type="InterPro" id="IPR023753">
    <property type="entry name" value="FAD/NAD-binding_dom"/>
</dbReference>
<dbReference type="GO" id="GO:0016651">
    <property type="term" value="F:oxidoreductase activity, acting on NAD(P)H"/>
    <property type="evidence" value="ECO:0007669"/>
    <property type="project" value="TreeGrafter"/>
</dbReference>
<dbReference type="CDD" id="cd03478">
    <property type="entry name" value="Rieske_AIFL_N"/>
    <property type="match status" value="1"/>
</dbReference>
<sequence length="549" mass="57001">MASEYKLKGITALPQNIGDKVEAEVEGLEGAKVLLVNTEGTVQALGAKCTHYGAPLIKGVVTKDGRITCPWHGACFSAKTGDIEDAPALDPLPTFKVSERNGSVYVTGEPAVLKAGRRKPRFKCSPSTDNTKPQDGGVVVVGGGSATIGLVEELRHKGYAGSITVISQEGYLPIDRPKLSKALIGDPAKIALRSQEWYDEGSVKFVYDEVTDVQVSDKQVRTAGGRTLPYGKLVLATGGTANLLPLDGLDGSLKNVFTIRSAENAEAISAAIGSKGKKIVIIGSSFIGLEVANATAADNTVCVIGREQVPLGKILGPAVGAGIQKGLEAKGVKFYLSASTKRAVASSESPSAVGSVELEDGTSLPADLVILGVGVKPATKFLEGNSTFSLESDGSLATNGFYQVKGLDNVYALGDIAKAPYRGPGGTGAPTRIEHWNVAQNSGRIAAGHIAGVAGPEPEVFIPVFWSALSAQLRYCGNTSAGFDDIVIQGSPLEGAFVAYYTKGDTVVAVATMGRDPVMVQSAELMRLGKMPSKKELEGGLDLLTVGAP</sequence>
<dbReference type="PANTHER" id="PTHR43557">
    <property type="entry name" value="APOPTOSIS-INDUCING FACTOR 1"/>
    <property type="match status" value="1"/>
</dbReference>
<dbReference type="InterPro" id="IPR050446">
    <property type="entry name" value="FAD-oxidoreductase/Apoptosis"/>
</dbReference>
<dbReference type="SUPFAM" id="SSF55424">
    <property type="entry name" value="FAD/NAD-linked reductases, dimerisation (C-terminal) domain"/>
    <property type="match status" value="1"/>
</dbReference>
<dbReference type="Pfam" id="PF14759">
    <property type="entry name" value="Reductase_C"/>
    <property type="match status" value="1"/>
</dbReference>
<comment type="similarity">
    <text evidence="2">Belongs to the FAD-dependent oxidoreductase family.</text>
</comment>
<evidence type="ECO:0000256" key="9">
    <source>
        <dbReference type="ARBA" id="ARBA00023014"/>
    </source>
</evidence>
<dbReference type="InterPro" id="IPR036188">
    <property type="entry name" value="FAD/NAD-bd_sf"/>
</dbReference>
<evidence type="ECO:0000313" key="11">
    <source>
        <dbReference type="EMBL" id="KKF93436.1"/>
    </source>
</evidence>
<keyword evidence="6" id="KW-0274">FAD</keyword>
<dbReference type="GO" id="GO:0046872">
    <property type="term" value="F:metal ion binding"/>
    <property type="evidence" value="ECO:0007669"/>
    <property type="project" value="UniProtKB-KW"/>
</dbReference>
<dbReference type="OrthoDB" id="6029at2759"/>
<dbReference type="AlphaFoldDB" id="A0A0F8AYM5"/>
<dbReference type="InterPro" id="IPR036922">
    <property type="entry name" value="Rieske_2Fe-2S_sf"/>
</dbReference>
<evidence type="ECO:0000256" key="4">
    <source>
        <dbReference type="ARBA" id="ARBA00022714"/>
    </source>
</evidence>
<evidence type="ECO:0000256" key="3">
    <source>
        <dbReference type="ARBA" id="ARBA00022630"/>
    </source>
</evidence>
<dbReference type="Gene3D" id="3.30.390.30">
    <property type="match status" value="1"/>
</dbReference>
<dbReference type="Gene3D" id="2.102.10.10">
    <property type="entry name" value="Rieske [2Fe-2S] iron-sulphur domain"/>
    <property type="match status" value="1"/>
</dbReference>
<evidence type="ECO:0000256" key="7">
    <source>
        <dbReference type="ARBA" id="ARBA00023002"/>
    </source>
</evidence>
<dbReference type="Proteomes" id="UP000034841">
    <property type="component" value="Unassembled WGS sequence"/>
</dbReference>
<keyword evidence="9" id="KW-0411">Iron-sulfur</keyword>
<dbReference type="EC" id="1.-.-.-" evidence="11"/>
<dbReference type="PRINTS" id="PR00411">
    <property type="entry name" value="PNDRDTASEI"/>
</dbReference>
<evidence type="ECO:0000313" key="12">
    <source>
        <dbReference type="Proteomes" id="UP000034841"/>
    </source>
</evidence>
<dbReference type="GO" id="GO:0005737">
    <property type="term" value="C:cytoplasm"/>
    <property type="evidence" value="ECO:0007669"/>
    <property type="project" value="TreeGrafter"/>
</dbReference>
<dbReference type="GO" id="GO:0051537">
    <property type="term" value="F:2 iron, 2 sulfur cluster binding"/>
    <property type="evidence" value="ECO:0007669"/>
    <property type="project" value="UniProtKB-KW"/>
</dbReference>
<comment type="cofactor">
    <cofactor evidence="1">
        <name>FAD</name>
        <dbReference type="ChEBI" id="CHEBI:57692"/>
    </cofactor>
</comment>
<organism evidence="11 12">
    <name type="scientific">Ceratocystis fimbriata f. sp. platani</name>
    <dbReference type="NCBI Taxonomy" id="88771"/>
    <lineage>
        <taxon>Eukaryota</taxon>
        <taxon>Fungi</taxon>
        <taxon>Dikarya</taxon>
        <taxon>Ascomycota</taxon>
        <taxon>Pezizomycotina</taxon>
        <taxon>Sordariomycetes</taxon>
        <taxon>Hypocreomycetidae</taxon>
        <taxon>Microascales</taxon>
        <taxon>Ceratocystidaceae</taxon>
        <taxon>Ceratocystis</taxon>
    </lineage>
</organism>
<keyword evidence="3" id="KW-0285">Flavoprotein</keyword>
<protein>
    <submittedName>
        <fullName evidence="11">Apoptosis-inducing factor 1</fullName>
        <ecNumber evidence="11">1.-.-.-</ecNumber>
    </submittedName>
</protein>
<dbReference type="InterPro" id="IPR016156">
    <property type="entry name" value="FAD/NAD-linked_Rdtase_dimer_sf"/>
</dbReference>
<dbReference type="PRINTS" id="PR00368">
    <property type="entry name" value="FADPNR"/>
</dbReference>
<dbReference type="EMBL" id="LBBL01000243">
    <property type="protein sequence ID" value="KKF93436.1"/>
    <property type="molecule type" value="Genomic_DNA"/>
</dbReference>
<dbReference type="InterPro" id="IPR017941">
    <property type="entry name" value="Rieske_2Fe-2S"/>
</dbReference>
<comment type="caution">
    <text evidence="11">The sequence shown here is derived from an EMBL/GenBank/DDBJ whole genome shotgun (WGS) entry which is preliminary data.</text>
</comment>
<dbReference type="SUPFAM" id="SSF50022">
    <property type="entry name" value="ISP domain"/>
    <property type="match status" value="1"/>
</dbReference>
<evidence type="ECO:0000256" key="8">
    <source>
        <dbReference type="ARBA" id="ARBA00023004"/>
    </source>
</evidence>
<dbReference type="Gene3D" id="3.50.50.60">
    <property type="entry name" value="FAD/NAD(P)-binding domain"/>
    <property type="match status" value="2"/>
</dbReference>
<proteinExistence type="inferred from homology"/>
<dbReference type="InterPro" id="IPR028202">
    <property type="entry name" value="Reductase_C"/>
</dbReference>
<keyword evidence="7 11" id="KW-0560">Oxidoreductase</keyword>
<name>A0A0F8AYM5_CERFI</name>
<keyword evidence="5" id="KW-0479">Metal-binding</keyword>
<evidence type="ECO:0000256" key="5">
    <source>
        <dbReference type="ARBA" id="ARBA00022723"/>
    </source>
</evidence>
<evidence type="ECO:0000256" key="2">
    <source>
        <dbReference type="ARBA" id="ARBA00006442"/>
    </source>
</evidence>
<keyword evidence="8" id="KW-0408">Iron</keyword>
<keyword evidence="4" id="KW-0001">2Fe-2S</keyword>
<dbReference type="Pfam" id="PF00355">
    <property type="entry name" value="Rieske"/>
    <property type="match status" value="1"/>
</dbReference>
<evidence type="ECO:0000256" key="6">
    <source>
        <dbReference type="ARBA" id="ARBA00022827"/>
    </source>
</evidence>
<dbReference type="SUPFAM" id="SSF51905">
    <property type="entry name" value="FAD/NAD(P)-binding domain"/>
    <property type="match status" value="2"/>
</dbReference>
<evidence type="ECO:0000259" key="10">
    <source>
        <dbReference type="PROSITE" id="PS51296"/>
    </source>
</evidence>
<evidence type="ECO:0000256" key="1">
    <source>
        <dbReference type="ARBA" id="ARBA00001974"/>
    </source>
</evidence>